<dbReference type="InterPro" id="IPR020630">
    <property type="entry name" value="THF_DH/CycHdrlase_cat_dom"/>
</dbReference>
<dbReference type="InterPro" id="IPR036291">
    <property type="entry name" value="NAD(P)-bd_dom_sf"/>
</dbReference>
<dbReference type="Proteomes" id="UP000001285">
    <property type="component" value="Chromosome"/>
</dbReference>
<comment type="subunit">
    <text evidence="2 12">Homodimer.</text>
</comment>
<dbReference type="PANTHER" id="PTHR48099">
    <property type="entry name" value="C-1-TETRAHYDROFOLATE SYNTHASE, CYTOPLASMIC-RELATED"/>
    <property type="match status" value="1"/>
</dbReference>
<dbReference type="UniPathway" id="UPA00193"/>
<dbReference type="InterPro" id="IPR020631">
    <property type="entry name" value="THF_DH/CycHdrlase_NAD-bd_dom"/>
</dbReference>
<dbReference type="InterPro" id="IPR046346">
    <property type="entry name" value="Aminoacid_DH-like_N_sf"/>
</dbReference>
<dbReference type="STRING" id="714313.LSA_06570"/>
<dbReference type="PROSITE" id="PS00767">
    <property type="entry name" value="THF_DHG_CYH_2"/>
    <property type="match status" value="1"/>
</dbReference>
<dbReference type="GO" id="GO:0005829">
    <property type="term" value="C:cytosol"/>
    <property type="evidence" value="ECO:0007669"/>
    <property type="project" value="TreeGrafter"/>
</dbReference>
<evidence type="ECO:0000256" key="12">
    <source>
        <dbReference type="HAMAP-Rule" id="MF_01576"/>
    </source>
</evidence>
<evidence type="ECO:0000256" key="9">
    <source>
        <dbReference type="ARBA" id="ARBA00023102"/>
    </source>
</evidence>
<dbReference type="GO" id="GO:0006164">
    <property type="term" value="P:purine nucleotide biosynthetic process"/>
    <property type="evidence" value="ECO:0007669"/>
    <property type="project" value="UniProtKB-KW"/>
</dbReference>
<dbReference type="SUPFAM" id="SSF53223">
    <property type="entry name" value="Aminoacid dehydrogenase-like, N-terminal domain"/>
    <property type="match status" value="1"/>
</dbReference>
<evidence type="ECO:0000313" key="15">
    <source>
        <dbReference type="EMBL" id="AEN99080.1"/>
    </source>
</evidence>
<evidence type="ECO:0000256" key="10">
    <source>
        <dbReference type="ARBA" id="ARBA00023167"/>
    </source>
</evidence>
<keyword evidence="5 12" id="KW-0658">Purine biosynthesis</keyword>
<dbReference type="SUPFAM" id="SSF51735">
    <property type="entry name" value="NAD(P)-binding Rossmann-fold domains"/>
    <property type="match status" value="1"/>
</dbReference>
<keyword evidence="9 12" id="KW-0368">Histidine biosynthesis</keyword>
<keyword evidence="7 12" id="KW-0521">NADP</keyword>
<dbReference type="Gene3D" id="3.40.50.10860">
    <property type="entry name" value="Leucine Dehydrogenase, chain A, domain 1"/>
    <property type="match status" value="1"/>
</dbReference>
<gene>
    <name evidence="12 15" type="primary">folD</name>
    <name evidence="15" type="ordered locus">LSA_06570</name>
</gene>
<evidence type="ECO:0000256" key="8">
    <source>
        <dbReference type="ARBA" id="ARBA00023002"/>
    </source>
</evidence>
<dbReference type="PANTHER" id="PTHR48099:SF5">
    <property type="entry name" value="C-1-TETRAHYDROFOLATE SYNTHASE, CYTOPLASMIC"/>
    <property type="match status" value="1"/>
</dbReference>
<dbReference type="Pfam" id="PF02882">
    <property type="entry name" value="THF_DHG_CYH_C"/>
    <property type="match status" value="1"/>
</dbReference>
<evidence type="ECO:0000256" key="7">
    <source>
        <dbReference type="ARBA" id="ARBA00022857"/>
    </source>
</evidence>
<dbReference type="GO" id="GO:0035999">
    <property type="term" value="P:tetrahydrofolate interconversion"/>
    <property type="evidence" value="ECO:0007669"/>
    <property type="project" value="UniProtKB-UniRule"/>
</dbReference>
<accession>G2KWA4</accession>
<dbReference type="HOGENOM" id="CLU_034045_2_1_9"/>
<dbReference type="Gene3D" id="3.40.50.720">
    <property type="entry name" value="NAD(P)-binding Rossmann-like Domain"/>
    <property type="match status" value="1"/>
</dbReference>
<dbReference type="eggNOG" id="COG0190">
    <property type="taxonomic scope" value="Bacteria"/>
</dbReference>
<comment type="catalytic activity">
    <reaction evidence="12">
        <text>(6R)-5,10-methylene-5,6,7,8-tetrahydrofolate + NADP(+) = (6R)-5,10-methenyltetrahydrofolate + NADPH</text>
        <dbReference type="Rhea" id="RHEA:22812"/>
        <dbReference type="ChEBI" id="CHEBI:15636"/>
        <dbReference type="ChEBI" id="CHEBI:57455"/>
        <dbReference type="ChEBI" id="CHEBI:57783"/>
        <dbReference type="ChEBI" id="CHEBI:58349"/>
        <dbReference type="EC" id="1.5.1.5"/>
    </reaction>
</comment>
<dbReference type="KEGG" id="lsn:LSA_06570"/>
<dbReference type="EC" id="1.5.1.5" evidence="12"/>
<feature type="binding site" evidence="12">
    <location>
        <begin position="171"/>
        <end position="173"/>
    </location>
    <ligand>
        <name>NADP(+)</name>
        <dbReference type="ChEBI" id="CHEBI:58349"/>
    </ligand>
</feature>
<keyword evidence="11 12" id="KW-0511">Multifunctional enzyme</keyword>
<evidence type="ECO:0000256" key="2">
    <source>
        <dbReference type="ARBA" id="ARBA00011738"/>
    </source>
</evidence>
<evidence type="ECO:0000256" key="3">
    <source>
        <dbReference type="ARBA" id="ARBA00022563"/>
    </source>
</evidence>
<dbReference type="CDD" id="cd01080">
    <property type="entry name" value="NAD_bind_m-THF_DH_Cyclohyd"/>
    <property type="match status" value="1"/>
</dbReference>
<evidence type="ECO:0000256" key="5">
    <source>
        <dbReference type="ARBA" id="ARBA00022755"/>
    </source>
</evidence>
<dbReference type="EMBL" id="CP002461">
    <property type="protein sequence ID" value="AEN99080.1"/>
    <property type="molecule type" value="Genomic_DNA"/>
</dbReference>
<dbReference type="InterPro" id="IPR000672">
    <property type="entry name" value="THF_DH/CycHdrlase"/>
</dbReference>
<dbReference type="AlphaFoldDB" id="G2KWA4"/>
<organism evidence="15 16">
    <name type="scientific">Fructilactobacillus sanfranciscensis (strain TMW 1.1304)</name>
    <name type="common">Lactobacillus sanfranciscensis</name>
    <dbReference type="NCBI Taxonomy" id="714313"/>
    <lineage>
        <taxon>Bacteria</taxon>
        <taxon>Bacillati</taxon>
        <taxon>Bacillota</taxon>
        <taxon>Bacilli</taxon>
        <taxon>Lactobacillales</taxon>
        <taxon>Lactobacillaceae</taxon>
        <taxon>Fructilactobacillus</taxon>
    </lineage>
</organism>
<protein>
    <recommendedName>
        <fullName evidence="12">Bifunctional protein FolD</fullName>
    </recommendedName>
    <domain>
        <recommendedName>
            <fullName evidence="12">Methylenetetrahydrofolate dehydrogenase</fullName>
            <ecNumber evidence="12">1.5.1.5</ecNumber>
        </recommendedName>
    </domain>
    <domain>
        <recommendedName>
            <fullName evidence="12">Methenyltetrahydrofolate cyclohydrolase</fullName>
            <ecNumber evidence="12">3.5.4.9</ecNumber>
        </recommendedName>
    </domain>
</protein>
<keyword evidence="3 12" id="KW-0554">One-carbon metabolism</keyword>
<comment type="pathway">
    <text evidence="1 12">One-carbon metabolism; tetrahydrofolate interconversion.</text>
</comment>
<dbReference type="HAMAP" id="MF_01576">
    <property type="entry name" value="THF_DHG_CYH"/>
    <property type="match status" value="1"/>
</dbReference>
<keyword evidence="4 12" id="KW-0028">Amino-acid biosynthesis</keyword>
<keyword evidence="6 12" id="KW-0378">Hydrolase</keyword>
<name>G2KWA4_FRUST</name>
<dbReference type="EC" id="3.5.4.9" evidence="12"/>
<evidence type="ECO:0000256" key="6">
    <source>
        <dbReference type="ARBA" id="ARBA00022801"/>
    </source>
</evidence>
<reference evidence="15 16" key="1">
    <citation type="journal article" date="2011" name="Microb. Cell Fact.">
        <title>Genomic analysis reveals Lactobacillus sanfranciscensis as stable element in traditional sourdoughs.</title>
        <authorList>
            <person name="Vogel R.F."/>
            <person name="Pavlovic M."/>
            <person name="Ehrmann M.A."/>
            <person name="Wiezer A."/>
            <person name="Liesegang H."/>
            <person name="Offschanka S."/>
            <person name="Voget S."/>
            <person name="Angelov A."/>
            <person name="Bocker G."/>
            <person name="Liebl W."/>
        </authorList>
    </citation>
    <scope>NUCLEOTIDE SEQUENCE [LARGE SCALE GENOMIC DNA]</scope>
    <source>
        <strain evidence="15 16">TMW 1.1304</strain>
    </source>
</reference>
<evidence type="ECO:0000259" key="13">
    <source>
        <dbReference type="Pfam" id="PF00763"/>
    </source>
</evidence>
<comment type="catalytic activity">
    <reaction evidence="12">
        <text>(6R)-5,10-methenyltetrahydrofolate + H2O = (6R)-10-formyltetrahydrofolate + H(+)</text>
        <dbReference type="Rhea" id="RHEA:23700"/>
        <dbReference type="ChEBI" id="CHEBI:15377"/>
        <dbReference type="ChEBI" id="CHEBI:15378"/>
        <dbReference type="ChEBI" id="CHEBI:57455"/>
        <dbReference type="ChEBI" id="CHEBI:195366"/>
        <dbReference type="EC" id="3.5.4.9"/>
    </reaction>
</comment>
<evidence type="ECO:0000256" key="11">
    <source>
        <dbReference type="ARBA" id="ARBA00023268"/>
    </source>
</evidence>
<evidence type="ECO:0000256" key="1">
    <source>
        <dbReference type="ARBA" id="ARBA00004777"/>
    </source>
</evidence>
<keyword evidence="16" id="KW-1185">Reference proteome</keyword>
<sequence length="288" mass="31447">MRGFNMVKIIDGRKVAKQLNESTKQKVRELAKKGVTPGIAVILVGNNDASRRYVHMKEKKANELGINSIMKTFSEDVSEKVVIDTINKLNSNPKVNGILVQSPLPKHINEQKVINTISPEKDVDGFNPINIGNLFLNLDEKYPVACTPKGIMTLLEKYQVNLDGAKVVIVGRSSIVGKPMLALMLNANATITVVHSHTKNLKAYTQAADIVISSVGKYKTLEDKDFKPGAYVIDVGQNLDSNGKLVGDVNYDPKTSKIGYITPVPGGVGPMTIATLMQQTVEMCEWGL</sequence>
<feature type="domain" description="Tetrahydrofolate dehydrogenase/cyclohydrolase NAD(P)-binding" evidence="14">
    <location>
        <begin position="145"/>
        <end position="285"/>
    </location>
</feature>
<feature type="domain" description="Tetrahydrofolate dehydrogenase/cyclohydrolase catalytic" evidence="13">
    <location>
        <begin position="10"/>
        <end position="124"/>
    </location>
</feature>
<dbReference type="Pfam" id="PF00763">
    <property type="entry name" value="THF_DHG_CYH"/>
    <property type="match status" value="1"/>
</dbReference>
<dbReference type="GO" id="GO:0009086">
    <property type="term" value="P:methionine biosynthetic process"/>
    <property type="evidence" value="ECO:0007669"/>
    <property type="project" value="UniProtKB-KW"/>
</dbReference>
<dbReference type="FunFam" id="3.40.50.720:FF:000094">
    <property type="entry name" value="Bifunctional protein FolD"/>
    <property type="match status" value="1"/>
</dbReference>
<dbReference type="PRINTS" id="PR00085">
    <property type="entry name" value="THFDHDRGNASE"/>
</dbReference>
<evidence type="ECO:0000313" key="16">
    <source>
        <dbReference type="Proteomes" id="UP000001285"/>
    </source>
</evidence>
<keyword evidence="10 12" id="KW-0486">Methionine biosynthesis</keyword>
<proteinExistence type="inferred from homology"/>
<dbReference type="FunFam" id="3.40.50.10860:FF:000005">
    <property type="entry name" value="C-1-tetrahydrofolate synthase, cytoplasmic, putative"/>
    <property type="match status" value="1"/>
</dbReference>
<comment type="caution">
    <text evidence="12">Lacks conserved residue(s) required for the propagation of feature annotation.</text>
</comment>
<comment type="similarity">
    <text evidence="12">Belongs to the tetrahydrofolate dehydrogenase/cyclohydrolase family.</text>
</comment>
<dbReference type="InterPro" id="IPR020867">
    <property type="entry name" value="THF_DH/CycHdrlase_CS"/>
</dbReference>
<comment type="function">
    <text evidence="12">Catalyzes the oxidation of 5,10-methylenetetrahydrofolate to 5,10-methenyltetrahydrofolate and then the hydrolysis of 5,10-methenyltetrahydrofolate to 10-formyltetrahydrofolate.</text>
</comment>
<evidence type="ECO:0000259" key="14">
    <source>
        <dbReference type="Pfam" id="PF02882"/>
    </source>
</evidence>
<evidence type="ECO:0000256" key="4">
    <source>
        <dbReference type="ARBA" id="ARBA00022605"/>
    </source>
</evidence>
<keyword evidence="8 12" id="KW-0560">Oxidoreductase</keyword>
<dbReference type="GO" id="GO:0004477">
    <property type="term" value="F:methenyltetrahydrofolate cyclohydrolase activity"/>
    <property type="evidence" value="ECO:0007669"/>
    <property type="project" value="UniProtKB-UniRule"/>
</dbReference>
<dbReference type="GO" id="GO:0004488">
    <property type="term" value="F:methylenetetrahydrofolate dehydrogenase (NADP+) activity"/>
    <property type="evidence" value="ECO:0007669"/>
    <property type="project" value="UniProtKB-UniRule"/>
</dbReference>
<dbReference type="GO" id="GO:0000105">
    <property type="term" value="P:L-histidine biosynthetic process"/>
    <property type="evidence" value="ECO:0007669"/>
    <property type="project" value="UniProtKB-KW"/>
</dbReference>